<dbReference type="CDD" id="cd04486">
    <property type="entry name" value="YhcR_OBF_like"/>
    <property type="match status" value="1"/>
</dbReference>
<dbReference type="EC" id="3.1.3.1" evidence="6"/>
<dbReference type="SUPFAM" id="SSF56219">
    <property type="entry name" value="DNase I-like"/>
    <property type="match status" value="1"/>
</dbReference>
<reference evidence="6" key="1">
    <citation type="submission" date="2018-06" db="EMBL/GenBank/DDBJ databases">
        <authorList>
            <person name="Zhirakovskaya E."/>
        </authorList>
    </citation>
    <scope>NUCLEOTIDE SEQUENCE</scope>
</reference>
<dbReference type="InterPro" id="IPR011049">
    <property type="entry name" value="Serralysin-like_metalloprot_C"/>
</dbReference>
<feature type="domain" description="Peptidase M10 serralysin C-terminal" evidence="5">
    <location>
        <begin position="1014"/>
        <end position="1078"/>
    </location>
</feature>
<dbReference type="CDD" id="cd10283">
    <property type="entry name" value="MnuA_DNase1-like"/>
    <property type="match status" value="1"/>
</dbReference>
<dbReference type="InterPro" id="IPR001343">
    <property type="entry name" value="Hemolysn_Ca-bd"/>
</dbReference>
<dbReference type="InterPro" id="IPR036691">
    <property type="entry name" value="Endo/exonu/phosph_ase_sf"/>
</dbReference>
<gene>
    <name evidence="6" type="ORF">MNBD_GAMMA25-1428</name>
</gene>
<dbReference type="GO" id="GO:0005509">
    <property type="term" value="F:calcium ion binding"/>
    <property type="evidence" value="ECO:0007669"/>
    <property type="project" value="InterPro"/>
</dbReference>
<dbReference type="AlphaFoldDB" id="A0A3B1BF31"/>
<evidence type="ECO:0000256" key="3">
    <source>
        <dbReference type="ARBA" id="ARBA00022525"/>
    </source>
</evidence>
<dbReference type="InterPro" id="IPR019960">
    <property type="entry name" value="T1SS_VCA0849"/>
</dbReference>
<evidence type="ECO:0000313" key="6">
    <source>
        <dbReference type="EMBL" id="VAX10524.1"/>
    </source>
</evidence>
<evidence type="ECO:0000259" key="5">
    <source>
        <dbReference type="Pfam" id="PF08548"/>
    </source>
</evidence>
<keyword evidence="4" id="KW-0677">Repeat</keyword>
<evidence type="ECO:0000256" key="4">
    <source>
        <dbReference type="ARBA" id="ARBA00022737"/>
    </source>
</evidence>
<comment type="subcellular location">
    <subcellularLocation>
        <location evidence="2">Secreted</location>
    </subcellularLocation>
</comment>
<name>A0A3B1BF31_9ZZZZ</name>
<dbReference type="GO" id="GO:0005615">
    <property type="term" value="C:extracellular space"/>
    <property type="evidence" value="ECO:0007669"/>
    <property type="project" value="InterPro"/>
</dbReference>
<dbReference type="InterPro" id="IPR013858">
    <property type="entry name" value="Peptidase_M10B_C"/>
</dbReference>
<dbReference type="PANTHER" id="PTHR42834:SF1">
    <property type="entry name" value="ENDONUCLEASE_EXONUCLEASE_PHOSPHATASE FAMILY PROTEIN (AFU_ORTHOLOGUE AFUA_3G09210)"/>
    <property type="match status" value="1"/>
</dbReference>
<comment type="cofactor">
    <cofactor evidence="1">
        <name>Ca(2+)</name>
        <dbReference type="ChEBI" id="CHEBI:29108"/>
    </cofactor>
</comment>
<dbReference type="GO" id="GO:0004035">
    <property type="term" value="F:alkaline phosphatase activity"/>
    <property type="evidence" value="ECO:0007669"/>
    <property type="project" value="UniProtKB-EC"/>
</dbReference>
<dbReference type="Gene3D" id="3.60.10.10">
    <property type="entry name" value="Endonuclease/exonuclease/phosphatase"/>
    <property type="match status" value="1"/>
</dbReference>
<dbReference type="Pfam" id="PF00353">
    <property type="entry name" value="HemolysinCabind"/>
    <property type="match status" value="1"/>
</dbReference>
<proteinExistence type="predicted"/>
<dbReference type="Gene3D" id="2.150.10.10">
    <property type="entry name" value="Serralysin-like metalloprotease, C-terminal"/>
    <property type="match status" value="1"/>
</dbReference>
<protein>
    <submittedName>
        <fullName evidence="6">Alkaline phosphatase</fullName>
        <ecNumber evidence="6">3.1.3.1</ecNumber>
    </submittedName>
</protein>
<dbReference type="NCBIfam" id="NF033681">
    <property type="entry name" value="ExeM_NucH_DNase"/>
    <property type="match status" value="1"/>
</dbReference>
<dbReference type="Pfam" id="PF08548">
    <property type="entry name" value="Peptidase_M10_C"/>
    <property type="match status" value="1"/>
</dbReference>
<evidence type="ECO:0000256" key="1">
    <source>
        <dbReference type="ARBA" id="ARBA00001913"/>
    </source>
</evidence>
<accession>A0A3B1BF31</accession>
<dbReference type="SUPFAM" id="SSF51120">
    <property type="entry name" value="beta-Roll"/>
    <property type="match status" value="1"/>
</dbReference>
<dbReference type="NCBIfam" id="TIGR03661">
    <property type="entry name" value="T1SS_VCA0849"/>
    <property type="match status" value="1"/>
</dbReference>
<evidence type="ECO:0000256" key="2">
    <source>
        <dbReference type="ARBA" id="ARBA00004613"/>
    </source>
</evidence>
<dbReference type="EMBL" id="UOFY01000051">
    <property type="protein sequence ID" value="VAX10524.1"/>
    <property type="molecule type" value="Genomic_DNA"/>
</dbReference>
<dbReference type="PANTHER" id="PTHR42834">
    <property type="entry name" value="ENDONUCLEASE/EXONUCLEASE/PHOSPHATASE FAMILY PROTEIN (AFU_ORTHOLOGUE AFUA_3G09210)"/>
    <property type="match status" value="1"/>
</dbReference>
<dbReference type="InterPro" id="IPR047971">
    <property type="entry name" value="ExeM-like"/>
</dbReference>
<keyword evidence="6" id="KW-0378">Hydrolase</keyword>
<keyword evidence="3" id="KW-0964">Secreted</keyword>
<organism evidence="6">
    <name type="scientific">hydrothermal vent metagenome</name>
    <dbReference type="NCBI Taxonomy" id="652676"/>
    <lineage>
        <taxon>unclassified sequences</taxon>
        <taxon>metagenomes</taxon>
        <taxon>ecological metagenomes</taxon>
    </lineage>
</organism>
<sequence>MQSRTYFTVVIFLALTALTNSVAFAITPVFINEIHYDNVSTDQGEAIEIAGPAGTDLTGWSLVLYNGSSSSLAVYDTRVLNGILLDLGNGFGVQREDYPSNGIQNGAPDAIALVDVLGNVVQFLSYEGSFTALGGPADGLTSVDIGIAESSSTAVGSSLQLNGSGSVAEDFVWSASANHTFGAINTSQSFTGGTPQLILINELDADTAGSDTLEFVELFAAANTDLSGLVLVFYNGSSDTVYASFDLDGASTDAQGYYVLGNAAVANVDFVFPDNTLQNGADAVALYQGDAIDFPNGLSLVVSSSLLDAVVYDTGDADDIDLLVLLAAGEPQVDEDANGNKDFDALQRCPNGSGGAGQSSVFALFAPTPGRANLCQSALTLTPIYDVQGSDVASLLVGTTVTVEGVVTGDFQDGVNGSHGDLNGFFIQDEMGDDLATSSDGIFIFDGSSPAVDVNPGDRVRVTGTVNEFFGETQISAATVTTLSSGNALPVAVNVQLGANVSTRLNADGELIADLESFEGMRVSFGQSFSVAEIYNLDRFGEIRLVQGGRLFQFTNANAPDAAGFQAHLEDVARRSLMLDDGLIIQNPDPIRYPAPGLNTTNTVRIGDSVTDLIGNLRFSRGSGGRGDESYRLMPTAEPVFVATNTRPTIAPLSVGRLRVASINVLNFFNDLADGSGRCFPSNTSSDCRGASNPEEFARQLQKTSIEIGALGADIIGLVEIENDYPDAEASSIDDLVDALNAAATTTCAGGYDYVVPPGASRIGDDAIAVGLIYCTDTVSLTAGSTPAVLNDAALPALGLSGPVFNGVATNRAPLAVTFTEKASAESLTVVVNHFKSKGPSTLDDAGSTCGVDIDPATEPNCDQLDGQAFWNARRVAAATALSAWLETNPTGVNEADLLIIGDLNSYQHEDPHSLLANRGYSNLMQTLGAGDLSYTYVFDGQAGVLDYALANTSMLSQISAVGEWHINADEPDALDYNLDFGRSPAIFDSNVVYRASDHDPVMIGIDLQTSFNEIVGTRGRDILIGSNANDRISGGPGRDRITTLAGQDILVYSSVVDGGDTITDFEVGADRINLSAVLLSLGYSGIDALGDAYVAVISRGSSALVQVDPDGSAGAGRSRSFILLERVDAAALNNAANFIF</sequence>